<feature type="transmembrane region" description="Helical" evidence="1">
    <location>
        <begin position="20"/>
        <end position="39"/>
    </location>
</feature>
<keyword evidence="1" id="KW-0472">Membrane</keyword>
<keyword evidence="1" id="KW-0812">Transmembrane</keyword>
<evidence type="ECO:0000313" key="2">
    <source>
        <dbReference type="EMBL" id="KAF4304006.1"/>
    </source>
</evidence>
<dbReference type="OrthoDB" id="5287717at2759"/>
<keyword evidence="3" id="KW-1185">Reference proteome</keyword>
<dbReference type="AlphaFoldDB" id="A0A8H4IMW5"/>
<evidence type="ECO:0000313" key="3">
    <source>
        <dbReference type="Proteomes" id="UP000572817"/>
    </source>
</evidence>
<reference evidence="2" key="1">
    <citation type="submission" date="2020-04" db="EMBL/GenBank/DDBJ databases">
        <title>Genome Assembly and Annotation of Botryosphaeria dothidea sdau 11-99, a Latent Pathogen of Apple Fruit Ring Rot in China.</title>
        <authorList>
            <person name="Yu C."/>
            <person name="Diao Y."/>
            <person name="Lu Q."/>
            <person name="Zhao J."/>
            <person name="Cui S."/>
            <person name="Peng C."/>
            <person name="He B."/>
            <person name="Liu H."/>
        </authorList>
    </citation>
    <scope>NUCLEOTIDE SEQUENCE [LARGE SCALE GENOMIC DNA]</scope>
    <source>
        <strain evidence="2">Sdau11-99</strain>
    </source>
</reference>
<protein>
    <submittedName>
        <fullName evidence="2">Uncharacterized protein</fullName>
    </submittedName>
</protein>
<organism evidence="2 3">
    <name type="scientific">Botryosphaeria dothidea</name>
    <dbReference type="NCBI Taxonomy" id="55169"/>
    <lineage>
        <taxon>Eukaryota</taxon>
        <taxon>Fungi</taxon>
        <taxon>Dikarya</taxon>
        <taxon>Ascomycota</taxon>
        <taxon>Pezizomycotina</taxon>
        <taxon>Dothideomycetes</taxon>
        <taxon>Dothideomycetes incertae sedis</taxon>
        <taxon>Botryosphaeriales</taxon>
        <taxon>Botryosphaeriaceae</taxon>
        <taxon>Botryosphaeria</taxon>
    </lineage>
</organism>
<evidence type="ECO:0000256" key="1">
    <source>
        <dbReference type="SAM" id="Phobius"/>
    </source>
</evidence>
<sequence length="325" mass="36037">MITYFAVIWKFFIVEPVSGIYVHRFGALVFFSWFLLATVGSNLSKYSVAGIEAAILMEPRWAPMSAAQLMDHGTHSWSGPSGWLHLMKNPIPPRVSLASGRTSSLYNNHTSTDALGLVHEYLHEVLIWQQIVKDSGRNASNHKFPRASIDDYDITVSNNGTIKYNTTIDYDLAVDFPVQGLEVPSLTYNGIDYPQLSHDATVVGIRCFSSSAVGAASINPSTATFTNFQRINPLELTGQFEKQGPTEFGYGVVDVFVGYPRDYFTENVFRSVGVVPLVQLGGEKGDATWIHTSYLQAEQLRKSMHRAFAGYALALVYDNTTTGWL</sequence>
<accession>A0A8H4IMW5</accession>
<keyword evidence="1" id="KW-1133">Transmembrane helix</keyword>
<name>A0A8H4IMW5_9PEZI</name>
<proteinExistence type="predicted"/>
<dbReference type="EMBL" id="WWBZ02000051">
    <property type="protein sequence ID" value="KAF4304006.1"/>
    <property type="molecule type" value="Genomic_DNA"/>
</dbReference>
<comment type="caution">
    <text evidence="2">The sequence shown here is derived from an EMBL/GenBank/DDBJ whole genome shotgun (WGS) entry which is preliminary data.</text>
</comment>
<gene>
    <name evidence="2" type="ORF">GTA08_BOTSDO07952</name>
</gene>
<dbReference type="Proteomes" id="UP000572817">
    <property type="component" value="Unassembled WGS sequence"/>
</dbReference>